<protein>
    <submittedName>
        <fullName evidence="10">Iron ABC transporter permease</fullName>
    </submittedName>
</protein>
<feature type="transmembrane region" description="Helical" evidence="8">
    <location>
        <begin position="149"/>
        <end position="172"/>
    </location>
</feature>
<evidence type="ECO:0000256" key="4">
    <source>
        <dbReference type="ARBA" id="ARBA00022519"/>
    </source>
</evidence>
<feature type="transmembrane region" description="Helical" evidence="8">
    <location>
        <begin position="366"/>
        <end position="389"/>
    </location>
</feature>
<feature type="transmembrane region" description="Helical" evidence="8">
    <location>
        <begin position="254"/>
        <end position="271"/>
    </location>
</feature>
<feature type="transmembrane region" description="Helical" evidence="8">
    <location>
        <begin position="401"/>
        <end position="423"/>
    </location>
</feature>
<dbReference type="PROSITE" id="PS50928">
    <property type="entry name" value="ABC_TM1"/>
    <property type="match status" value="2"/>
</dbReference>
<dbReference type="InterPro" id="IPR000515">
    <property type="entry name" value="MetI-like"/>
</dbReference>
<evidence type="ECO:0000256" key="5">
    <source>
        <dbReference type="ARBA" id="ARBA00022692"/>
    </source>
</evidence>
<dbReference type="PANTHER" id="PTHR43357:SF4">
    <property type="entry name" value="INNER MEMBRANE ABC TRANSPORTER PERMEASE PROTEIN YDCV"/>
    <property type="match status" value="1"/>
</dbReference>
<reference evidence="11" key="1">
    <citation type="journal article" date="2021" name="Syst. Appl. Microbiol.">
        <title>Roseomonas hellenica sp. nov., isolated from roots of wild-growing Alkanna tinctoria.</title>
        <authorList>
            <person name="Rat A."/>
            <person name="Naranjo H.D."/>
            <person name="Lebbe L."/>
            <person name="Cnockaert M."/>
            <person name="Krigas N."/>
            <person name="Grigoriadou K."/>
            <person name="Maloupa E."/>
            <person name="Willems A."/>
        </authorList>
    </citation>
    <scope>NUCLEOTIDE SEQUENCE [LARGE SCALE GENOMIC DNA]</scope>
    <source>
        <strain evidence="11">LMG 31159</strain>
    </source>
</reference>
<gene>
    <name evidence="10" type="ORF">GXW78_02795</name>
</gene>
<name>A0ABS5EC38_9PROT</name>
<dbReference type="RefSeq" id="WP_211865893.1">
    <property type="nucleotide sequence ID" value="NZ_JAAEDI010000003.1"/>
</dbReference>
<proteinExistence type="inferred from homology"/>
<evidence type="ECO:0000256" key="3">
    <source>
        <dbReference type="ARBA" id="ARBA00022475"/>
    </source>
</evidence>
<evidence type="ECO:0000256" key="2">
    <source>
        <dbReference type="ARBA" id="ARBA00022448"/>
    </source>
</evidence>
<comment type="caution">
    <text evidence="10">The sequence shown here is derived from an EMBL/GenBank/DDBJ whole genome shotgun (WGS) entry which is preliminary data.</text>
</comment>
<evidence type="ECO:0000259" key="9">
    <source>
        <dbReference type="PROSITE" id="PS50928"/>
    </source>
</evidence>
<keyword evidence="11" id="KW-1185">Reference proteome</keyword>
<accession>A0ABS5EC38</accession>
<keyword evidence="3" id="KW-1003">Cell membrane</keyword>
<comment type="similarity">
    <text evidence="8">Belongs to the binding-protein-dependent transport system permease family.</text>
</comment>
<comment type="subcellular location">
    <subcellularLocation>
        <location evidence="1">Cell inner membrane</location>
        <topology evidence="1">Multi-pass membrane protein</topology>
    </subcellularLocation>
    <subcellularLocation>
        <location evidence="8">Cell membrane</location>
        <topology evidence="8">Multi-pass membrane protein</topology>
    </subcellularLocation>
</comment>
<feature type="domain" description="ABC transmembrane type-1" evidence="9">
    <location>
        <begin position="363"/>
        <end position="553"/>
    </location>
</feature>
<evidence type="ECO:0000256" key="8">
    <source>
        <dbReference type="RuleBase" id="RU363032"/>
    </source>
</evidence>
<feature type="transmembrane region" description="Helical" evidence="8">
    <location>
        <begin position="69"/>
        <end position="91"/>
    </location>
</feature>
<evidence type="ECO:0000256" key="7">
    <source>
        <dbReference type="ARBA" id="ARBA00023136"/>
    </source>
</evidence>
<feature type="transmembrane region" description="Helical" evidence="8">
    <location>
        <begin position="429"/>
        <end position="446"/>
    </location>
</feature>
<dbReference type="Proteomes" id="UP000698752">
    <property type="component" value="Unassembled WGS sequence"/>
</dbReference>
<evidence type="ECO:0000313" key="10">
    <source>
        <dbReference type="EMBL" id="MBR0648578.1"/>
    </source>
</evidence>
<dbReference type="Pfam" id="PF00528">
    <property type="entry name" value="BPD_transp_1"/>
    <property type="match status" value="2"/>
</dbReference>
<feature type="transmembrane region" description="Helical" evidence="8">
    <location>
        <begin position="301"/>
        <end position="324"/>
    </location>
</feature>
<dbReference type="SUPFAM" id="SSF161098">
    <property type="entry name" value="MetI-like"/>
    <property type="match status" value="2"/>
</dbReference>
<keyword evidence="6 8" id="KW-1133">Transmembrane helix</keyword>
<feature type="transmembrane region" description="Helical" evidence="8">
    <location>
        <begin position="103"/>
        <end position="123"/>
    </location>
</feature>
<keyword evidence="5 8" id="KW-0812">Transmembrane</keyword>
<dbReference type="EMBL" id="JAAEDI010000003">
    <property type="protein sequence ID" value="MBR0648578.1"/>
    <property type="molecule type" value="Genomic_DNA"/>
</dbReference>
<evidence type="ECO:0000256" key="6">
    <source>
        <dbReference type="ARBA" id="ARBA00022989"/>
    </source>
</evidence>
<keyword evidence="4" id="KW-0997">Cell inner membrane</keyword>
<feature type="domain" description="ABC transmembrane type-1" evidence="9">
    <location>
        <begin position="65"/>
        <end position="272"/>
    </location>
</feature>
<organism evidence="10 11">
    <name type="scientific">Neoroseomonas terrae</name>
    <dbReference type="NCBI Taxonomy" id="424799"/>
    <lineage>
        <taxon>Bacteria</taxon>
        <taxon>Pseudomonadati</taxon>
        <taxon>Pseudomonadota</taxon>
        <taxon>Alphaproteobacteria</taxon>
        <taxon>Acetobacterales</taxon>
        <taxon>Acetobacteraceae</taxon>
        <taxon>Neoroseomonas</taxon>
    </lineage>
</organism>
<feature type="transmembrane region" description="Helical" evidence="8">
    <location>
        <begin position="484"/>
        <end position="502"/>
    </location>
</feature>
<dbReference type="InterPro" id="IPR035906">
    <property type="entry name" value="MetI-like_sf"/>
</dbReference>
<dbReference type="Gene3D" id="1.10.3720.10">
    <property type="entry name" value="MetI-like"/>
    <property type="match status" value="2"/>
</dbReference>
<keyword evidence="2 8" id="KW-0813">Transport</keyword>
<feature type="transmembrane region" description="Helical" evidence="8">
    <location>
        <begin position="531"/>
        <end position="552"/>
    </location>
</feature>
<keyword evidence="7 8" id="KW-0472">Membrane</keyword>
<evidence type="ECO:0000313" key="11">
    <source>
        <dbReference type="Proteomes" id="UP000698752"/>
    </source>
</evidence>
<sequence length="561" mass="60609">MMLRPARLAVMALLLGVCAVLVLSPLLMTVMASFSTTVPFSGGDAPRFTFGNYTALFTPDLAAATWNTLVVSVLGTIIAVTIGAILAWLAARTDIPCKPLVHLVGLMPLFVSLVVASVTWSVLGSGRSGYLNIILRSLDIPLQLEVRSLAGITLVHGLYYVPYAYIMLFGALSLVHPELEQAASVHGARMSKVLLRITFPLVRPALLGASLLTFVAMAEEFPVPAILGGPVGIETLSTRIFNLMTRVPGEPNQAAAVGILLTAIVSVLVWLQRRLLKGRDFRTVTGKGMRPQLLPLGSFRWLALGFVLLYAFIALGLPIMALVIGALRQGMFIRDAAALFDPAFFSLNALRSVVTDPHVQQAVVNTLLTGTAAAVIGTTLYFIIAYVIARTDLPGRQILEYMAMVPLALPALVMGIGVLWTWLAIPLPIYGTLLVLIIAYTGRLMPQGVRAISASIAQIHDDLEHAAQVSGATRPRAIRRITLPLMRGAVVSSAFLTLILATRELTSSLLLYTTNTRVLSVVIYEAYEQGLWSFVASISLIYTVLLLVLTLIGRRWMRTAF</sequence>
<dbReference type="PANTHER" id="PTHR43357">
    <property type="entry name" value="INNER MEMBRANE ABC TRANSPORTER PERMEASE PROTEIN YDCV"/>
    <property type="match status" value="1"/>
</dbReference>
<feature type="transmembrane region" description="Helical" evidence="8">
    <location>
        <begin position="193"/>
        <end position="217"/>
    </location>
</feature>
<dbReference type="CDD" id="cd06261">
    <property type="entry name" value="TM_PBP2"/>
    <property type="match status" value="2"/>
</dbReference>
<evidence type="ECO:0000256" key="1">
    <source>
        <dbReference type="ARBA" id="ARBA00004429"/>
    </source>
</evidence>